<comment type="caution">
    <text evidence="1">The sequence shown here is derived from an EMBL/GenBank/DDBJ whole genome shotgun (WGS) entry which is preliminary data.</text>
</comment>
<keyword evidence="2" id="KW-1185">Reference proteome</keyword>
<dbReference type="AlphaFoldDB" id="A0ABD2ZAH8"/>
<organism evidence="1 2">
    <name type="scientific">Cinchona calisaya</name>
    <dbReference type="NCBI Taxonomy" id="153742"/>
    <lineage>
        <taxon>Eukaryota</taxon>
        <taxon>Viridiplantae</taxon>
        <taxon>Streptophyta</taxon>
        <taxon>Embryophyta</taxon>
        <taxon>Tracheophyta</taxon>
        <taxon>Spermatophyta</taxon>
        <taxon>Magnoliopsida</taxon>
        <taxon>eudicotyledons</taxon>
        <taxon>Gunneridae</taxon>
        <taxon>Pentapetalae</taxon>
        <taxon>asterids</taxon>
        <taxon>lamiids</taxon>
        <taxon>Gentianales</taxon>
        <taxon>Rubiaceae</taxon>
        <taxon>Cinchonoideae</taxon>
        <taxon>Cinchoneae</taxon>
        <taxon>Cinchona</taxon>
    </lineage>
</organism>
<dbReference type="Proteomes" id="UP001630127">
    <property type="component" value="Unassembled WGS sequence"/>
</dbReference>
<name>A0ABD2ZAH8_9GENT</name>
<evidence type="ECO:0000313" key="1">
    <source>
        <dbReference type="EMBL" id="KAL3516479.1"/>
    </source>
</evidence>
<evidence type="ECO:0000313" key="2">
    <source>
        <dbReference type="Proteomes" id="UP001630127"/>
    </source>
</evidence>
<reference evidence="1 2" key="1">
    <citation type="submission" date="2024-11" db="EMBL/GenBank/DDBJ databases">
        <title>A near-complete genome assembly of Cinchona calisaya.</title>
        <authorList>
            <person name="Lian D.C."/>
            <person name="Zhao X.W."/>
            <person name="Wei L."/>
        </authorList>
    </citation>
    <scope>NUCLEOTIDE SEQUENCE [LARGE SCALE GENOMIC DNA]</scope>
    <source>
        <tissue evidence="1">Nenye</tissue>
    </source>
</reference>
<proteinExistence type="predicted"/>
<accession>A0ABD2ZAH8</accession>
<protein>
    <submittedName>
        <fullName evidence="1">Uncharacterized protein</fullName>
    </submittedName>
</protein>
<sequence length="87" mass="10230">MMLHEYMKTEPWMRSWMLIGYSRSWVKMTGKRVEVHQPSDNSWHRGTVTEVFECTSIILVGLDNGRAKNLELGQQGIRFISQKQKCQ</sequence>
<dbReference type="EMBL" id="JBJUIK010000010">
    <property type="protein sequence ID" value="KAL3516479.1"/>
    <property type="molecule type" value="Genomic_DNA"/>
</dbReference>
<gene>
    <name evidence="1" type="ORF">ACH5RR_023381</name>
</gene>